<dbReference type="GO" id="GO:0016491">
    <property type="term" value="F:oxidoreductase activity"/>
    <property type="evidence" value="ECO:0007669"/>
    <property type="project" value="InterPro"/>
</dbReference>
<reference evidence="5 6" key="1">
    <citation type="submission" date="2016-10" db="EMBL/GenBank/DDBJ databases">
        <authorList>
            <person name="de Groot N.N."/>
        </authorList>
    </citation>
    <scope>NUCLEOTIDE SEQUENCE [LARGE SCALE GENOMIC DNA]</scope>
    <source>
        <strain evidence="5 6">IBRC-M 10445</strain>
    </source>
</reference>
<dbReference type="PANTHER" id="PTHR47354:SF5">
    <property type="entry name" value="PROTEIN RFBI"/>
    <property type="match status" value="1"/>
</dbReference>
<dbReference type="InterPro" id="IPR006058">
    <property type="entry name" value="2Fe2S_fd_BS"/>
</dbReference>
<dbReference type="SUPFAM" id="SSF63380">
    <property type="entry name" value="Riboflavin synthase domain-like"/>
    <property type="match status" value="1"/>
</dbReference>
<dbReference type="PROSITE" id="PS00197">
    <property type="entry name" value="2FE2S_FER_1"/>
    <property type="match status" value="1"/>
</dbReference>
<dbReference type="InterPro" id="IPR001433">
    <property type="entry name" value="OxRdtase_FAD/NAD-bd"/>
</dbReference>
<evidence type="ECO:0000259" key="3">
    <source>
        <dbReference type="PROSITE" id="PS51085"/>
    </source>
</evidence>
<evidence type="ECO:0000313" key="6">
    <source>
        <dbReference type="Proteomes" id="UP000199445"/>
    </source>
</evidence>
<evidence type="ECO:0000259" key="4">
    <source>
        <dbReference type="PROSITE" id="PS51384"/>
    </source>
</evidence>
<keyword evidence="6" id="KW-1185">Reference proteome</keyword>
<accession>A0A1I3PFN5</accession>
<dbReference type="InterPro" id="IPR012675">
    <property type="entry name" value="Beta-grasp_dom_sf"/>
</dbReference>
<dbReference type="OrthoDB" id="9806195at2"/>
<gene>
    <name evidence="5" type="ORF">SAMN05216429_101175</name>
</gene>
<evidence type="ECO:0000256" key="1">
    <source>
        <dbReference type="ARBA" id="ARBA00023014"/>
    </source>
</evidence>
<evidence type="ECO:0000313" key="5">
    <source>
        <dbReference type="EMBL" id="SFJ20157.1"/>
    </source>
</evidence>
<name>A0A1I3PFN5_9GAMM</name>
<dbReference type="InterPro" id="IPR039261">
    <property type="entry name" value="FNR_nucleotide-bd"/>
</dbReference>
<dbReference type="AlphaFoldDB" id="A0A1I3PFN5"/>
<dbReference type="PROSITE" id="PS51384">
    <property type="entry name" value="FAD_FR"/>
    <property type="match status" value="1"/>
</dbReference>
<dbReference type="Pfam" id="PF00111">
    <property type="entry name" value="Fer2"/>
    <property type="match status" value="1"/>
</dbReference>
<dbReference type="CDD" id="cd00207">
    <property type="entry name" value="fer2"/>
    <property type="match status" value="1"/>
</dbReference>
<proteinExistence type="predicted"/>
<dbReference type="Proteomes" id="UP000199445">
    <property type="component" value="Unassembled WGS sequence"/>
</dbReference>
<dbReference type="InterPro" id="IPR008333">
    <property type="entry name" value="Cbr1-like_FAD-bd_dom"/>
</dbReference>
<comment type="cofactor">
    <cofactor evidence="2">
        <name>[2Fe-2S] cluster</name>
        <dbReference type="ChEBI" id="CHEBI:190135"/>
    </cofactor>
</comment>
<dbReference type="SUPFAM" id="SSF52343">
    <property type="entry name" value="Ferredoxin reductase-like, C-terminal NADP-linked domain"/>
    <property type="match status" value="1"/>
</dbReference>
<protein>
    <submittedName>
        <fullName evidence="5">CDP-4-dehydro-6-deoxyglucose reductase</fullName>
    </submittedName>
</protein>
<dbReference type="RefSeq" id="WP_091700438.1">
    <property type="nucleotide sequence ID" value="NZ_BMYN01000016.1"/>
</dbReference>
<dbReference type="PROSITE" id="PS51085">
    <property type="entry name" value="2FE2S_FER_2"/>
    <property type="match status" value="1"/>
</dbReference>
<dbReference type="GO" id="GO:0051537">
    <property type="term" value="F:2 iron, 2 sulfur cluster binding"/>
    <property type="evidence" value="ECO:0007669"/>
    <property type="project" value="InterPro"/>
</dbReference>
<dbReference type="InterPro" id="IPR017927">
    <property type="entry name" value="FAD-bd_FR_type"/>
</dbReference>
<dbReference type="Gene3D" id="2.40.30.10">
    <property type="entry name" value="Translation factors"/>
    <property type="match status" value="1"/>
</dbReference>
<keyword evidence="1" id="KW-0479">Metal-binding</keyword>
<dbReference type="InterPro" id="IPR001709">
    <property type="entry name" value="Flavoprot_Pyr_Nucl_cyt_Rdtase"/>
</dbReference>
<dbReference type="Pfam" id="PF00175">
    <property type="entry name" value="NAD_binding_1"/>
    <property type="match status" value="1"/>
</dbReference>
<feature type="domain" description="2Fe-2S ferredoxin-type" evidence="3">
    <location>
        <begin position="2"/>
        <end position="90"/>
    </location>
</feature>
<dbReference type="SUPFAM" id="SSF54292">
    <property type="entry name" value="2Fe-2S ferredoxin-like"/>
    <property type="match status" value="1"/>
</dbReference>
<dbReference type="CDD" id="cd06189">
    <property type="entry name" value="flavin_oxioreductase"/>
    <property type="match status" value="1"/>
</dbReference>
<dbReference type="PANTHER" id="PTHR47354">
    <property type="entry name" value="NADH OXIDOREDUCTASE HCR"/>
    <property type="match status" value="1"/>
</dbReference>
<keyword evidence="1" id="KW-0408">Iron</keyword>
<dbReference type="EMBL" id="FOSC01000001">
    <property type="protein sequence ID" value="SFJ20157.1"/>
    <property type="molecule type" value="Genomic_DNA"/>
</dbReference>
<dbReference type="PRINTS" id="PR00371">
    <property type="entry name" value="FPNCR"/>
</dbReference>
<keyword evidence="1" id="KW-0411">Iron-sulfur</keyword>
<dbReference type="Gene3D" id="3.10.20.30">
    <property type="match status" value="1"/>
</dbReference>
<sequence length="329" mass="35924">MASVKLANGKTFSVSGEQTILDAALQQGIFLEYSCRTGRCGVCKAKVLEGETKAIKAEESITAEDVVSGAVLTCCRTAVSDVALDAEDLGVLVDYPARTVPCRISSLTKLTEQVIEVVLRFPPGQAVRFLPGQYVDVIGKGGIRRSYSISNSPRQDGCIALYIKKVEAGEMSHYWFNEAQTNDLLRLEGPLGTFFFREDPPDTVVFLATGTGIAPVKALLEHLDANPEEVDGRRMLVLWGNRRPEEFFWKPDFANINVDFTAVLSQACHEWSGASGYVQDALLEAEFDVEKAIVYACGSEVMIHSAREMLGEAGLPASRFYSDAFVSSN</sequence>
<evidence type="ECO:0000256" key="2">
    <source>
        <dbReference type="ARBA" id="ARBA00034078"/>
    </source>
</evidence>
<dbReference type="InterPro" id="IPR050415">
    <property type="entry name" value="MRET"/>
</dbReference>
<organism evidence="5 6">
    <name type="scientific">Marinobacter persicus</name>
    <dbReference type="NCBI Taxonomy" id="930118"/>
    <lineage>
        <taxon>Bacteria</taxon>
        <taxon>Pseudomonadati</taxon>
        <taxon>Pseudomonadota</taxon>
        <taxon>Gammaproteobacteria</taxon>
        <taxon>Pseudomonadales</taxon>
        <taxon>Marinobacteraceae</taxon>
        <taxon>Marinobacter</taxon>
    </lineage>
</organism>
<dbReference type="PRINTS" id="PR00410">
    <property type="entry name" value="PHEHYDRXLASE"/>
</dbReference>
<dbReference type="InterPro" id="IPR036010">
    <property type="entry name" value="2Fe-2S_ferredoxin-like_sf"/>
</dbReference>
<dbReference type="Gene3D" id="3.40.50.80">
    <property type="entry name" value="Nucleotide-binding domain of ferredoxin-NADP reductase (FNR) module"/>
    <property type="match status" value="1"/>
</dbReference>
<dbReference type="InterPro" id="IPR017938">
    <property type="entry name" value="Riboflavin_synthase-like_b-brl"/>
</dbReference>
<dbReference type="Pfam" id="PF00970">
    <property type="entry name" value="FAD_binding_6"/>
    <property type="match status" value="1"/>
</dbReference>
<feature type="domain" description="FAD-binding FR-type" evidence="4">
    <location>
        <begin position="97"/>
        <end position="197"/>
    </location>
</feature>
<dbReference type="InterPro" id="IPR001041">
    <property type="entry name" value="2Fe-2S_ferredoxin-type"/>
</dbReference>